<keyword evidence="2" id="KW-1185">Reference proteome</keyword>
<comment type="caution">
    <text evidence="1">The sequence shown here is derived from an EMBL/GenBank/DDBJ whole genome shotgun (WGS) entry which is preliminary data.</text>
</comment>
<gene>
    <name evidence="1" type="ORF">NW762_005414</name>
</gene>
<dbReference type="Proteomes" id="UP001152049">
    <property type="component" value="Unassembled WGS sequence"/>
</dbReference>
<dbReference type="OrthoDB" id="189997at2759"/>
<proteinExistence type="predicted"/>
<organism evidence="1 2">
    <name type="scientific">Fusarium torreyae</name>
    <dbReference type="NCBI Taxonomy" id="1237075"/>
    <lineage>
        <taxon>Eukaryota</taxon>
        <taxon>Fungi</taxon>
        <taxon>Dikarya</taxon>
        <taxon>Ascomycota</taxon>
        <taxon>Pezizomycotina</taxon>
        <taxon>Sordariomycetes</taxon>
        <taxon>Hypocreomycetidae</taxon>
        <taxon>Hypocreales</taxon>
        <taxon>Nectriaceae</taxon>
        <taxon>Fusarium</taxon>
    </lineage>
</organism>
<evidence type="ECO:0000313" key="2">
    <source>
        <dbReference type="Proteomes" id="UP001152049"/>
    </source>
</evidence>
<reference evidence="1" key="1">
    <citation type="submission" date="2022-09" db="EMBL/GenBank/DDBJ databases">
        <title>Fusarium specimens isolated from Avocado Roots.</title>
        <authorList>
            <person name="Stajich J."/>
            <person name="Roper C."/>
            <person name="Heimlech-Rivalta G."/>
        </authorList>
    </citation>
    <scope>NUCLEOTIDE SEQUENCE</scope>
    <source>
        <strain evidence="1">CF00136</strain>
    </source>
</reference>
<dbReference type="AlphaFoldDB" id="A0A9W8S2R4"/>
<sequence length="155" mass="16975">MAPGAPPPSSEEVWRLLGELDAWRQQVPRELPAPFPQHSNDRNARALSLNPQQQASPIQVYHCFNCGVSLLQCLALQPTVLAPRRTVRAIVACSSALAIYSKSLATASIFLELFEKLADGFLGGDENEDPPKHPDLRLRSVLQDIIASAPAEMPR</sequence>
<name>A0A9W8S2R4_9HYPO</name>
<accession>A0A9W8S2R4</accession>
<dbReference type="EMBL" id="JAOQAZ010000008">
    <property type="protein sequence ID" value="KAJ4264220.1"/>
    <property type="molecule type" value="Genomic_DNA"/>
</dbReference>
<evidence type="ECO:0000313" key="1">
    <source>
        <dbReference type="EMBL" id="KAJ4264220.1"/>
    </source>
</evidence>
<protein>
    <submittedName>
        <fullName evidence="1">Uncharacterized protein</fullName>
    </submittedName>
</protein>